<proteinExistence type="predicted"/>
<dbReference type="AlphaFoldDB" id="A0A0F9TWZ7"/>
<sequence>MTKAKARGYIDIREDKKGTSYRVKVRVRDSTRPTGYYEKNASFETIKKAEIWRDKKVKELDRYGIPTLDEEIEKQEKIANSRLKEIKLGELISIYIDDPENDRKTLEIVSIMVYLKLHLIKLQINE</sequence>
<reference evidence="1" key="1">
    <citation type="journal article" date="2015" name="Nature">
        <title>Complex archaea that bridge the gap between prokaryotes and eukaryotes.</title>
        <authorList>
            <person name="Spang A."/>
            <person name="Saw J.H."/>
            <person name="Jorgensen S.L."/>
            <person name="Zaremba-Niedzwiedzka K."/>
            <person name="Martijn J."/>
            <person name="Lind A.E."/>
            <person name="van Eijk R."/>
            <person name="Schleper C."/>
            <person name="Guy L."/>
            <person name="Ettema T.J."/>
        </authorList>
    </citation>
    <scope>NUCLEOTIDE SEQUENCE</scope>
</reference>
<protein>
    <submittedName>
        <fullName evidence="1">Uncharacterized protein</fullName>
    </submittedName>
</protein>
<organism evidence="1">
    <name type="scientific">marine sediment metagenome</name>
    <dbReference type="NCBI Taxonomy" id="412755"/>
    <lineage>
        <taxon>unclassified sequences</taxon>
        <taxon>metagenomes</taxon>
        <taxon>ecological metagenomes</taxon>
    </lineage>
</organism>
<accession>A0A0F9TWZ7</accession>
<comment type="caution">
    <text evidence="1">The sequence shown here is derived from an EMBL/GenBank/DDBJ whole genome shotgun (WGS) entry which is preliminary data.</text>
</comment>
<dbReference type="EMBL" id="LAZR01000961">
    <property type="protein sequence ID" value="KKN53671.1"/>
    <property type="molecule type" value="Genomic_DNA"/>
</dbReference>
<name>A0A0F9TWZ7_9ZZZZ</name>
<gene>
    <name evidence="1" type="ORF">LCGC14_0600160</name>
</gene>
<evidence type="ECO:0000313" key="1">
    <source>
        <dbReference type="EMBL" id="KKN53671.1"/>
    </source>
</evidence>